<dbReference type="Proteomes" id="UP000492821">
    <property type="component" value="Unassembled WGS sequence"/>
</dbReference>
<organism evidence="1 2">
    <name type="scientific">Panagrellus redivivus</name>
    <name type="common">Microworm</name>
    <dbReference type="NCBI Taxonomy" id="6233"/>
    <lineage>
        <taxon>Eukaryota</taxon>
        <taxon>Metazoa</taxon>
        <taxon>Ecdysozoa</taxon>
        <taxon>Nematoda</taxon>
        <taxon>Chromadorea</taxon>
        <taxon>Rhabditida</taxon>
        <taxon>Tylenchina</taxon>
        <taxon>Panagrolaimomorpha</taxon>
        <taxon>Panagrolaimoidea</taxon>
        <taxon>Panagrolaimidae</taxon>
        <taxon>Panagrellus</taxon>
    </lineage>
</organism>
<dbReference type="WBParaSite" id="Pan_g3032.t1">
    <property type="protein sequence ID" value="Pan_g3032.t1"/>
    <property type="gene ID" value="Pan_g3032"/>
</dbReference>
<name>A0A7E4VSW6_PANRE</name>
<keyword evidence="1" id="KW-1185">Reference proteome</keyword>
<dbReference type="AlphaFoldDB" id="A0A7E4VSW6"/>
<sequence length="69" mass="7970">MYTDVKTAGQDSIDGYLIDAYKFKAPMYNRSYDCLLCGLVYTLKLSTSFVAYRLRKSFIFNKLITTPHV</sequence>
<reference evidence="1" key="1">
    <citation type="journal article" date="2013" name="Genetics">
        <title>The draft genome and transcriptome of Panagrellus redivivus are shaped by the harsh demands of a free-living lifestyle.</title>
        <authorList>
            <person name="Srinivasan J."/>
            <person name="Dillman A.R."/>
            <person name="Macchietto M.G."/>
            <person name="Heikkinen L."/>
            <person name="Lakso M."/>
            <person name="Fracchia K.M."/>
            <person name="Antoshechkin I."/>
            <person name="Mortazavi A."/>
            <person name="Wong G."/>
            <person name="Sternberg P.W."/>
        </authorList>
    </citation>
    <scope>NUCLEOTIDE SEQUENCE [LARGE SCALE GENOMIC DNA]</scope>
    <source>
        <strain evidence="1">MT8872</strain>
    </source>
</reference>
<reference evidence="2" key="2">
    <citation type="submission" date="2020-10" db="UniProtKB">
        <authorList>
            <consortium name="WormBaseParasite"/>
        </authorList>
    </citation>
    <scope>IDENTIFICATION</scope>
</reference>
<evidence type="ECO:0000313" key="2">
    <source>
        <dbReference type="WBParaSite" id="Pan_g3032.t1"/>
    </source>
</evidence>
<protein>
    <submittedName>
        <fullName evidence="2">Transposase</fullName>
    </submittedName>
</protein>
<accession>A0A7E4VSW6</accession>
<proteinExistence type="predicted"/>
<evidence type="ECO:0000313" key="1">
    <source>
        <dbReference type="Proteomes" id="UP000492821"/>
    </source>
</evidence>